<keyword evidence="2" id="KW-1185">Reference proteome</keyword>
<dbReference type="AlphaFoldDB" id="A0A5C3L6R8"/>
<evidence type="ECO:0000313" key="1">
    <source>
        <dbReference type="EMBL" id="TFK23908.1"/>
    </source>
</evidence>
<organism evidence="1 2">
    <name type="scientific">Coprinopsis marcescibilis</name>
    <name type="common">Agaric fungus</name>
    <name type="synonym">Psathyrella marcescibilis</name>
    <dbReference type="NCBI Taxonomy" id="230819"/>
    <lineage>
        <taxon>Eukaryota</taxon>
        <taxon>Fungi</taxon>
        <taxon>Dikarya</taxon>
        <taxon>Basidiomycota</taxon>
        <taxon>Agaricomycotina</taxon>
        <taxon>Agaricomycetes</taxon>
        <taxon>Agaricomycetidae</taxon>
        <taxon>Agaricales</taxon>
        <taxon>Agaricineae</taxon>
        <taxon>Psathyrellaceae</taxon>
        <taxon>Coprinopsis</taxon>
    </lineage>
</organism>
<sequence length="82" mass="8991">MDMHAADLILFPALCTIVTEPSEVASQVHTMEFRFAKFQGCSGGEGANEMLILTDIMHGQVTITDPKLRSPKQPPSSYQLVL</sequence>
<gene>
    <name evidence="1" type="ORF">FA15DRAFT_438930</name>
</gene>
<protein>
    <submittedName>
        <fullName evidence="1">Uncharacterized protein</fullName>
    </submittedName>
</protein>
<evidence type="ECO:0000313" key="2">
    <source>
        <dbReference type="Proteomes" id="UP000307440"/>
    </source>
</evidence>
<accession>A0A5C3L6R8</accession>
<name>A0A5C3L6R8_COPMA</name>
<dbReference type="Proteomes" id="UP000307440">
    <property type="component" value="Unassembled WGS sequence"/>
</dbReference>
<dbReference type="EMBL" id="ML210209">
    <property type="protein sequence ID" value="TFK23908.1"/>
    <property type="molecule type" value="Genomic_DNA"/>
</dbReference>
<reference evidence="1 2" key="1">
    <citation type="journal article" date="2019" name="Nat. Ecol. Evol.">
        <title>Megaphylogeny resolves global patterns of mushroom evolution.</title>
        <authorList>
            <person name="Varga T."/>
            <person name="Krizsan K."/>
            <person name="Foldi C."/>
            <person name="Dima B."/>
            <person name="Sanchez-Garcia M."/>
            <person name="Sanchez-Ramirez S."/>
            <person name="Szollosi G.J."/>
            <person name="Szarkandi J.G."/>
            <person name="Papp V."/>
            <person name="Albert L."/>
            <person name="Andreopoulos W."/>
            <person name="Angelini C."/>
            <person name="Antonin V."/>
            <person name="Barry K.W."/>
            <person name="Bougher N.L."/>
            <person name="Buchanan P."/>
            <person name="Buyck B."/>
            <person name="Bense V."/>
            <person name="Catcheside P."/>
            <person name="Chovatia M."/>
            <person name="Cooper J."/>
            <person name="Damon W."/>
            <person name="Desjardin D."/>
            <person name="Finy P."/>
            <person name="Geml J."/>
            <person name="Haridas S."/>
            <person name="Hughes K."/>
            <person name="Justo A."/>
            <person name="Karasinski D."/>
            <person name="Kautmanova I."/>
            <person name="Kiss B."/>
            <person name="Kocsube S."/>
            <person name="Kotiranta H."/>
            <person name="LaButti K.M."/>
            <person name="Lechner B.E."/>
            <person name="Liimatainen K."/>
            <person name="Lipzen A."/>
            <person name="Lukacs Z."/>
            <person name="Mihaltcheva S."/>
            <person name="Morgado L.N."/>
            <person name="Niskanen T."/>
            <person name="Noordeloos M.E."/>
            <person name="Ohm R.A."/>
            <person name="Ortiz-Santana B."/>
            <person name="Ovrebo C."/>
            <person name="Racz N."/>
            <person name="Riley R."/>
            <person name="Savchenko A."/>
            <person name="Shiryaev A."/>
            <person name="Soop K."/>
            <person name="Spirin V."/>
            <person name="Szebenyi C."/>
            <person name="Tomsovsky M."/>
            <person name="Tulloss R.E."/>
            <person name="Uehling J."/>
            <person name="Grigoriev I.V."/>
            <person name="Vagvolgyi C."/>
            <person name="Papp T."/>
            <person name="Martin F.M."/>
            <person name="Miettinen O."/>
            <person name="Hibbett D.S."/>
            <person name="Nagy L.G."/>
        </authorList>
    </citation>
    <scope>NUCLEOTIDE SEQUENCE [LARGE SCALE GENOMIC DNA]</scope>
    <source>
        <strain evidence="1 2">CBS 121175</strain>
    </source>
</reference>
<proteinExistence type="predicted"/>